<reference evidence="2" key="1">
    <citation type="submission" date="2014-11" db="EMBL/GenBank/DDBJ databases">
        <authorList>
            <person name="Wibberg D."/>
        </authorList>
    </citation>
    <scope>NUCLEOTIDE SEQUENCE [LARGE SCALE GENOMIC DNA]</scope>
    <source>
        <strain evidence="2">L3</strain>
    </source>
</reference>
<dbReference type="GO" id="GO:0051539">
    <property type="term" value="F:4 iron, 4 sulfur cluster binding"/>
    <property type="evidence" value="ECO:0007669"/>
    <property type="project" value="TreeGrafter"/>
</dbReference>
<dbReference type="Gene3D" id="3.80.30.30">
    <property type="match status" value="1"/>
</dbReference>
<dbReference type="AlphaFoldDB" id="A0A0C7NSW0"/>
<dbReference type="GO" id="GO:0003913">
    <property type="term" value="F:DNA photolyase activity"/>
    <property type="evidence" value="ECO:0007669"/>
    <property type="project" value="TreeGrafter"/>
</dbReference>
<proteinExistence type="predicted"/>
<keyword evidence="2" id="KW-1185">Reference proteome</keyword>
<accession>A0A0C7NSW0</accession>
<gene>
    <name evidence="1" type="ORF">DTL3_1588</name>
</gene>
<name>A0A0C7NSW0_DEFTU</name>
<dbReference type="STRING" id="1006576.DTL3_1588"/>
<evidence type="ECO:0000313" key="1">
    <source>
        <dbReference type="EMBL" id="CEP78877.1"/>
    </source>
</evidence>
<dbReference type="KEGG" id="dtn:DTL3_1588"/>
<organism evidence="1 2">
    <name type="scientific">Defluviitoga tunisiensis</name>
    <dbReference type="NCBI Taxonomy" id="1006576"/>
    <lineage>
        <taxon>Bacteria</taxon>
        <taxon>Thermotogati</taxon>
        <taxon>Thermotogota</taxon>
        <taxon>Thermotogae</taxon>
        <taxon>Petrotogales</taxon>
        <taxon>Petrotogaceae</taxon>
        <taxon>Defluviitoga</taxon>
    </lineage>
</organism>
<evidence type="ECO:0000313" key="2">
    <source>
        <dbReference type="Proteomes" id="UP000032809"/>
    </source>
</evidence>
<dbReference type="HOGENOM" id="CLU_030330_0_0_0"/>
<dbReference type="Proteomes" id="UP000032809">
    <property type="component" value="Chromosome I"/>
</dbReference>
<dbReference type="GO" id="GO:1904047">
    <property type="term" value="F:S-adenosyl-L-methionine binding"/>
    <property type="evidence" value="ECO:0007669"/>
    <property type="project" value="TreeGrafter"/>
</dbReference>
<sequence length="338" mass="40435">MIKSNTNYIANSFSHIYIENSVFDFPITQYIIDRFPRSKIVRIENYNEVFSRKNQNPYLQKLSPSLIVGEKKEGFFYKGSRLCHNFEEEHFYYTNFILNCLFDCDYCYLKGMNLSSNIVFFVNLNDYFNEIARLLNTKNKLYLSISYDSDILIFDEIYPFLNEWYNFVEKNPKITVEIRTKSVLWKKFIKYKSLDNLILSWSLAPSDIIVQYEKKTPSLEARLNAISQLLKRDWKINLALDPLIYTGKPWKIIYKEFLEYLVTKIDINLINSITVGVFRIPINYLRRMKSFSNSPISFFPYETVEGVASYPKDLKEEMLNYVVLFLERYFNRDKIYIK</sequence>
<dbReference type="PANTHER" id="PTHR37822">
    <property type="entry name" value="SPORE PHOTOPRODUCT LYASE-RELATED"/>
    <property type="match status" value="1"/>
</dbReference>
<dbReference type="Pfam" id="PF20903">
    <property type="entry name" value="SPL"/>
    <property type="match status" value="1"/>
</dbReference>
<protein>
    <submittedName>
        <fullName evidence="1">Radical SAM domain-containing protein</fullName>
    </submittedName>
</protein>
<dbReference type="GO" id="GO:0042601">
    <property type="term" value="C:endospore-forming forespore"/>
    <property type="evidence" value="ECO:0007669"/>
    <property type="project" value="TreeGrafter"/>
</dbReference>
<dbReference type="EMBL" id="LN824141">
    <property type="protein sequence ID" value="CEP78877.1"/>
    <property type="molecule type" value="Genomic_DNA"/>
</dbReference>
<dbReference type="Gene3D" id="3.40.50.12110">
    <property type="match status" value="1"/>
</dbReference>
<dbReference type="RefSeq" id="WP_052670440.1">
    <property type="nucleotide sequence ID" value="NZ_LN824141.1"/>
</dbReference>
<dbReference type="InterPro" id="IPR049539">
    <property type="entry name" value="SPL"/>
</dbReference>
<dbReference type="OrthoDB" id="9783671at2"/>
<dbReference type="PANTHER" id="PTHR37822:SF2">
    <property type="entry name" value="SPORE PHOTOPRODUCT LYASE"/>
    <property type="match status" value="1"/>
</dbReference>